<keyword evidence="3" id="KW-1185">Reference proteome</keyword>
<dbReference type="PANTHER" id="PTHR34676">
    <property type="entry name" value="DUF4219 DOMAIN-CONTAINING PROTEIN-RELATED"/>
    <property type="match status" value="1"/>
</dbReference>
<evidence type="ECO:0000313" key="3">
    <source>
        <dbReference type="Proteomes" id="UP001151760"/>
    </source>
</evidence>
<keyword evidence="1" id="KW-0812">Transmembrane</keyword>
<dbReference type="Proteomes" id="UP001151760">
    <property type="component" value="Unassembled WGS sequence"/>
</dbReference>
<accession>A0ABQ5BD79</accession>
<keyword evidence="1" id="KW-1133">Transmembrane helix</keyword>
<comment type="caution">
    <text evidence="2">The sequence shown here is derived from an EMBL/GenBank/DDBJ whole genome shotgun (WGS) entry which is preliminary data.</text>
</comment>
<dbReference type="EMBL" id="BQNB010013179">
    <property type="protein sequence ID" value="GJT12816.1"/>
    <property type="molecule type" value="Genomic_DNA"/>
</dbReference>
<organism evidence="2 3">
    <name type="scientific">Tanacetum coccineum</name>
    <dbReference type="NCBI Taxonomy" id="301880"/>
    <lineage>
        <taxon>Eukaryota</taxon>
        <taxon>Viridiplantae</taxon>
        <taxon>Streptophyta</taxon>
        <taxon>Embryophyta</taxon>
        <taxon>Tracheophyta</taxon>
        <taxon>Spermatophyta</taxon>
        <taxon>Magnoliopsida</taxon>
        <taxon>eudicotyledons</taxon>
        <taxon>Gunneridae</taxon>
        <taxon>Pentapetalae</taxon>
        <taxon>asterids</taxon>
        <taxon>campanulids</taxon>
        <taxon>Asterales</taxon>
        <taxon>Asteraceae</taxon>
        <taxon>Asteroideae</taxon>
        <taxon>Anthemideae</taxon>
        <taxon>Anthemidinae</taxon>
        <taxon>Tanacetum</taxon>
    </lineage>
</organism>
<dbReference type="Pfam" id="PF14223">
    <property type="entry name" value="Retrotran_gag_2"/>
    <property type="match status" value="1"/>
</dbReference>
<proteinExistence type="predicted"/>
<feature type="transmembrane region" description="Helical" evidence="1">
    <location>
        <begin position="166"/>
        <end position="184"/>
    </location>
</feature>
<feature type="transmembrane region" description="Helical" evidence="1">
    <location>
        <begin position="196"/>
        <end position="214"/>
    </location>
</feature>
<protein>
    <recommendedName>
        <fullName evidence="4">DUF4219 domain-containing protein</fullName>
    </recommendedName>
</protein>
<sequence length="393" mass="46208">MQRPPLFESDGFIYWKNRFETYVKSKDLDLWHVITYGDFPPIQNNPETKKDEIVPFDKQNDDLKKKLAKNNEGKMVIYNVLPRKEYERIFMCKTAKEIWDTLLITHQGNSQVKDNKIDLLVQQYKQFTIPEEELIDNAFARFNTIITSLKALDEGSGVSSIRRIQYLGYVVLGFLGVGTMFDIFQNIHILYFQYDVLVFSGYGVLILFPLWPFGECRHRYAVSSLMDTAYWLSEQLGYQNPERLKKAYRAQPKLYDGECLYSTRLKINSPDEEETLEGAEESRLKTSDKMIQINYEKLNSLYETFVPQQELSTEQQYFTIPNASTEPFVTSDDKTELQTPKMPTQSKFKQMFVQMDREIYALQTKVDKTLLKDVQRVYIFDSQNNLRECNKTD</sequence>
<name>A0ABQ5BD79_9ASTR</name>
<dbReference type="PANTHER" id="PTHR34676:SF17">
    <property type="entry name" value="OS06G0684500 PROTEIN"/>
    <property type="match status" value="1"/>
</dbReference>
<evidence type="ECO:0000313" key="2">
    <source>
        <dbReference type="EMBL" id="GJT12816.1"/>
    </source>
</evidence>
<keyword evidence="1" id="KW-0472">Membrane</keyword>
<gene>
    <name evidence="2" type="ORF">Tco_0859858</name>
</gene>
<reference evidence="2" key="1">
    <citation type="journal article" date="2022" name="Int. J. Mol. Sci.">
        <title>Draft Genome of Tanacetum Coccineum: Genomic Comparison of Closely Related Tanacetum-Family Plants.</title>
        <authorList>
            <person name="Yamashiro T."/>
            <person name="Shiraishi A."/>
            <person name="Nakayama K."/>
            <person name="Satake H."/>
        </authorList>
    </citation>
    <scope>NUCLEOTIDE SEQUENCE</scope>
</reference>
<reference evidence="2" key="2">
    <citation type="submission" date="2022-01" db="EMBL/GenBank/DDBJ databases">
        <authorList>
            <person name="Yamashiro T."/>
            <person name="Shiraishi A."/>
            <person name="Satake H."/>
            <person name="Nakayama K."/>
        </authorList>
    </citation>
    <scope>NUCLEOTIDE SEQUENCE</scope>
</reference>
<evidence type="ECO:0008006" key="4">
    <source>
        <dbReference type="Google" id="ProtNLM"/>
    </source>
</evidence>
<evidence type="ECO:0000256" key="1">
    <source>
        <dbReference type="SAM" id="Phobius"/>
    </source>
</evidence>